<dbReference type="PaxDb" id="6239-Y49E10.17a"/>
<dbReference type="AGR" id="WB:WBGene00013036"/>
<dbReference type="Bgee" id="WBGene00013036">
    <property type="expression patterns" value="Expressed in adult organism and 1 other cell type or tissue"/>
</dbReference>
<reference evidence="2 3" key="1">
    <citation type="journal article" date="1998" name="Science">
        <title>Genome sequence of the nematode C. elegans: a platform for investigating biology.</title>
        <authorList>
            <consortium name="The C. elegans sequencing consortium"/>
            <person name="Sulson J.E."/>
            <person name="Waterston R."/>
        </authorList>
    </citation>
    <scope>NUCLEOTIDE SEQUENCE [LARGE SCALE GENOMIC DNA]</scope>
    <source>
        <strain evidence="2 3">Bristol N2</strain>
    </source>
</reference>
<dbReference type="SMR" id="Q9XTU4"/>
<sequence length="38" mass="4160">MDTIRRDETSRGEHSSSSSFRSNLSSNSDSIQQSLIGS</sequence>
<feature type="region of interest" description="Disordered" evidence="1">
    <location>
        <begin position="1"/>
        <end position="38"/>
    </location>
</feature>
<gene>
    <name evidence="2 4" type="primary">fbxa-218</name>
    <name evidence="2" type="ORF">CELE_Y49E10.17</name>
    <name evidence="4" type="ORF">Y49E10.17</name>
</gene>
<dbReference type="WormBase" id="Y49E10.17a">
    <property type="protein sequence ID" value="CE54116"/>
    <property type="gene ID" value="WBGene00013036"/>
    <property type="gene designation" value="fbxa-218"/>
</dbReference>
<dbReference type="UCSC" id="Y49E10.17">
    <property type="organism name" value="c. elegans"/>
</dbReference>
<dbReference type="Proteomes" id="UP000001940">
    <property type="component" value="Chromosome III"/>
</dbReference>
<dbReference type="GeneID" id="176670"/>
<evidence type="ECO:0000313" key="4">
    <source>
        <dbReference type="WormBase" id="Y49E10.17a"/>
    </source>
</evidence>
<dbReference type="KEGG" id="cel:CELE_Y49E10.17"/>
<dbReference type="EMBL" id="BX284603">
    <property type="protein sequence ID" value="CAB11553.2"/>
    <property type="molecule type" value="Genomic_DNA"/>
</dbReference>
<dbReference type="RefSeq" id="NP_001366930.1">
    <property type="nucleotide sequence ID" value="NM_001379953.2"/>
</dbReference>
<dbReference type="PIR" id="T27043">
    <property type="entry name" value="T27043"/>
</dbReference>
<evidence type="ECO:0000313" key="3">
    <source>
        <dbReference type="Proteomes" id="UP000001940"/>
    </source>
</evidence>
<feature type="compositionally biased region" description="Low complexity" evidence="1">
    <location>
        <begin position="15"/>
        <end position="38"/>
    </location>
</feature>
<evidence type="ECO:0000256" key="1">
    <source>
        <dbReference type="SAM" id="MobiDB-lite"/>
    </source>
</evidence>
<proteinExistence type="predicted"/>
<dbReference type="CTD" id="176670"/>
<organism evidence="2 3">
    <name type="scientific">Caenorhabditis elegans</name>
    <dbReference type="NCBI Taxonomy" id="6239"/>
    <lineage>
        <taxon>Eukaryota</taxon>
        <taxon>Metazoa</taxon>
        <taxon>Ecdysozoa</taxon>
        <taxon>Nematoda</taxon>
        <taxon>Chromadorea</taxon>
        <taxon>Rhabditida</taxon>
        <taxon>Rhabditina</taxon>
        <taxon>Rhabditomorpha</taxon>
        <taxon>Rhabditoidea</taxon>
        <taxon>Rhabditidae</taxon>
        <taxon>Peloderinae</taxon>
        <taxon>Caenorhabditis</taxon>
    </lineage>
</organism>
<dbReference type="HOGENOM" id="CLU_593453_0_0_1"/>
<feature type="compositionally biased region" description="Basic and acidic residues" evidence="1">
    <location>
        <begin position="1"/>
        <end position="14"/>
    </location>
</feature>
<dbReference type="PhylomeDB" id="Q9XTU4"/>
<protein>
    <submittedName>
        <fullName evidence="2">FTH domain-containing protein</fullName>
    </submittedName>
</protein>
<name>Q9XTU4_CAEEL</name>
<keyword evidence="3" id="KW-1185">Reference proteome</keyword>
<dbReference type="AlphaFoldDB" id="Q9XTU4"/>
<dbReference type="InParanoid" id="Q9XTU4"/>
<accession>Q9XTU4</accession>
<evidence type="ECO:0000313" key="2">
    <source>
        <dbReference type="EMBL" id="CAB11553.2"/>
    </source>
</evidence>